<keyword evidence="2" id="KW-1185">Reference proteome</keyword>
<evidence type="ECO:0000313" key="1">
    <source>
        <dbReference type="EMBL" id="ASZ73352.1"/>
    </source>
</evidence>
<dbReference type="EMBL" id="MF668275">
    <property type="protein sequence ID" value="ASZ73352.1"/>
    <property type="molecule type" value="Genomic_DNA"/>
</dbReference>
<dbReference type="Proteomes" id="UP000224487">
    <property type="component" value="Genome"/>
</dbReference>
<reference evidence="2" key="1">
    <citation type="submission" date="2017-08" db="EMBL/GenBank/DDBJ databases">
        <authorList>
            <person name="de Groot N.N."/>
        </authorList>
    </citation>
    <scope>NUCLEOTIDE SEQUENCE [LARGE SCALE GENOMIC DNA]</scope>
</reference>
<evidence type="ECO:0000313" key="2">
    <source>
        <dbReference type="Proteomes" id="UP000224487"/>
    </source>
</evidence>
<organism evidence="1 2">
    <name type="scientific">Brevibacterium phage LuckyBarnes</name>
    <dbReference type="NCBI Taxonomy" id="2027888"/>
    <lineage>
        <taxon>Viruses</taxon>
        <taxon>Duplodnaviria</taxon>
        <taxon>Heunggongvirae</taxon>
        <taxon>Uroviricota</taxon>
        <taxon>Caudoviricetes</taxon>
        <taxon>Luckybarnesvirus</taxon>
        <taxon>Luckybarnesvirus luckybarnes</taxon>
    </lineage>
</organism>
<sequence length="57" mass="6586">MSKAEVYLAMHQRCQDAVTFAWSMRWSEAADEIAYREELAGNGEAFWSEVDRIEGEN</sequence>
<proteinExistence type="predicted"/>
<accession>A0A249XNQ2</accession>
<name>A0A249XNQ2_9CAUD</name>
<protein>
    <submittedName>
        <fullName evidence="1">Uncharacterized protein</fullName>
    </submittedName>
</protein>
<gene>
    <name evidence="1" type="ORF">SEA_LUCKYBARNES_35</name>
</gene>